<name>A0A2I9DK50_9DEIO</name>
<protein>
    <submittedName>
        <fullName evidence="1">Uncharacterized protein</fullName>
    </submittedName>
</protein>
<gene>
    <name evidence="1" type="ORF">DAERI_030387</name>
</gene>
<dbReference type="OrthoDB" id="3518779at2"/>
<accession>A0A2I9DK50</accession>
<dbReference type="Proteomes" id="UP000236569">
    <property type="component" value="Unassembled WGS sequence"/>
</dbReference>
<dbReference type="AlphaFoldDB" id="A0A2I9DK50"/>
<evidence type="ECO:0000313" key="1">
    <source>
        <dbReference type="EMBL" id="GBF05221.1"/>
    </source>
</evidence>
<reference evidence="2" key="1">
    <citation type="submission" date="2018-01" db="EMBL/GenBank/DDBJ databases">
        <title>Draft Genome Sequence of the Radioresistant Bacterium Deinococcus aerius TR0125, Isolated from the Higher Atmosphere above Japan.</title>
        <authorList>
            <person name="Satoh K."/>
            <person name="Arai H."/>
            <person name="Sanzen T."/>
            <person name="Kawaguchi Y."/>
            <person name="Hayashi H."/>
            <person name="Yokobori S."/>
            <person name="Yamagishi A."/>
            <person name="Oono Y."/>
            <person name="Narumi I."/>
        </authorList>
    </citation>
    <scope>NUCLEOTIDE SEQUENCE [LARGE SCALE GENOMIC DNA]</scope>
    <source>
        <strain evidence="2">TR0125</strain>
    </source>
</reference>
<sequence length="220" mass="24921">MLEAPQMHLPGGVQEQFRGVLEELNPQLLPECLPRWVFLEWLARGGWLLHGSACGDLTLFEPRTPHDLSPDEFSKRTGVFAASDGLWALMYALRDRSRVRRMLNSALQVWEGNRWSRMRYFLSFAPQDPAVTDGRSLLAPGFVYVLPPDGFEQMPPYEWPGVGRVREPHWVNPNPVKPLLCVPVSPADFPLPVRVHDATRVVALSQTDPWGFPWLSENGA</sequence>
<keyword evidence="2" id="KW-1185">Reference proteome</keyword>
<dbReference type="EMBL" id="BFAG01000003">
    <property type="protein sequence ID" value="GBF05221.1"/>
    <property type="molecule type" value="Genomic_DNA"/>
</dbReference>
<proteinExistence type="predicted"/>
<comment type="caution">
    <text evidence="1">The sequence shown here is derived from an EMBL/GenBank/DDBJ whole genome shotgun (WGS) entry which is preliminary data.</text>
</comment>
<evidence type="ECO:0000313" key="2">
    <source>
        <dbReference type="Proteomes" id="UP000236569"/>
    </source>
</evidence>
<organism evidence="1 2">
    <name type="scientific">Deinococcus aerius</name>
    <dbReference type="NCBI Taxonomy" id="200253"/>
    <lineage>
        <taxon>Bacteria</taxon>
        <taxon>Thermotogati</taxon>
        <taxon>Deinococcota</taxon>
        <taxon>Deinococci</taxon>
        <taxon>Deinococcales</taxon>
        <taxon>Deinococcaceae</taxon>
        <taxon>Deinococcus</taxon>
    </lineage>
</organism>